<name>A0A6A4WZG3_AMPAM</name>
<dbReference type="InterPro" id="IPR017452">
    <property type="entry name" value="GPCR_Rhodpsn_7TM"/>
</dbReference>
<dbReference type="PANTHER" id="PTHR24240">
    <property type="entry name" value="OPSIN"/>
    <property type="match status" value="1"/>
</dbReference>
<evidence type="ECO:0000256" key="3">
    <source>
        <dbReference type="ARBA" id="ARBA00022692"/>
    </source>
</evidence>
<dbReference type="AlphaFoldDB" id="A0A6A4WZG3"/>
<feature type="transmembrane region" description="Helical" evidence="10">
    <location>
        <begin position="113"/>
        <end position="137"/>
    </location>
</feature>
<keyword evidence="8" id="KW-0807">Transducer</keyword>
<feature type="transmembrane region" description="Helical" evidence="10">
    <location>
        <begin position="149"/>
        <end position="170"/>
    </location>
</feature>
<keyword evidence="4 10" id="KW-1133">Transmembrane helix</keyword>
<dbReference type="OrthoDB" id="6358947at2759"/>
<dbReference type="InterPro" id="IPR050125">
    <property type="entry name" value="GPCR_opsins"/>
</dbReference>
<dbReference type="PROSITE" id="PS50262">
    <property type="entry name" value="G_PROTEIN_RECEP_F1_2"/>
    <property type="match status" value="1"/>
</dbReference>
<evidence type="ECO:0000256" key="8">
    <source>
        <dbReference type="ARBA" id="ARBA00023224"/>
    </source>
</evidence>
<keyword evidence="6 10" id="KW-0472">Membrane</keyword>
<feature type="transmembrane region" description="Helical" evidence="10">
    <location>
        <begin position="326"/>
        <end position="347"/>
    </location>
</feature>
<reference evidence="12 13" key="1">
    <citation type="submission" date="2019-07" db="EMBL/GenBank/DDBJ databases">
        <title>Draft genome assembly of a fouling barnacle, Amphibalanus amphitrite (Darwin, 1854): The first reference genome for Thecostraca.</title>
        <authorList>
            <person name="Kim W."/>
        </authorList>
    </citation>
    <scope>NUCLEOTIDE SEQUENCE [LARGE SCALE GENOMIC DNA]</scope>
    <source>
        <strain evidence="12">SNU_AA5</strain>
        <tissue evidence="12">Soma without cirri and trophi</tissue>
    </source>
</reference>
<feature type="transmembrane region" description="Helical" evidence="10">
    <location>
        <begin position="190"/>
        <end position="208"/>
    </location>
</feature>
<feature type="transmembrane region" description="Helical" evidence="10">
    <location>
        <begin position="228"/>
        <end position="249"/>
    </location>
</feature>
<evidence type="ECO:0000313" key="13">
    <source>
        <dbReference type="Proteomes" id="UP000440578"/>
    </source>
</evidence>
<proteinExistence type="inferred from homology"/>
<protein>
    <submittedName>
        <fullName evidence="12">Octopamine receptor 2</fullName>
    </submittedName>
</protein>
<feature type="transmembrane region" description="Helical" evidence="10">
    <location>
        <begin position="353"/>
        <end position="375"/>
    </location>
</feature>
<keyword evidence="13" id="KW-1185">Reference proteome</keyword>
<evidence type="ECO:0000256" key="7">
    <source>
        <dbReference type="ARBA" id="ARBA00023170"/>
    </source>
</evidence>
<evidence type="ECO:0000256" key="6">
    <source>
        <dbReference type="ARBA" id="ARBA00023136"/>
    </source>
</evidence>
<dbReference type="GO" id="GO:0016020">
    <property type="term" value="C:membrane"/>
    <property type="evidence" value="ECO:0007669"/>
    <property type="project" value="UniProtKB-SubCell"/>
</dbReference>
<dbReference type="GO" id="GO:0004930">
    <property type="term" value="F:G protein-coupled receptor activity"/>
    <property type="evidence" value="ECO:0007669"/>
    <property type="project" value="UniProtKB-KW"/>
</dbReference>
<dbReference type="EMBL" id="VIIS01000167">
    <property type="protein sequence ID" value="KAF0312477.1"/>
    <property type="molecule type" value="Genomic_DNA"/>
</dbReference>
<dbReference type="SUPFAM" id="SSF81321">
    <property type="entry name" value="Family A G protein-coupled receptor-like"/>
    <property type="match status" value="1"/>
</dbReference>
<evidence type="ECO:0000256" key="10">
    <source>
        <dbReference type="SAM" id="Phobius"/>
    </source>
</evidence>
<dbReference type="InterPro" id="IPR000276">
    <property type="entry name" value="GPCR_Rhodpsn"/>
</dbReference>
<organism evidence="12 13">
    <name type="scientific">Amphibalanus amphitrite</name>
    <name type="common">Striped barnacle</name>
    <name type="synonym">Balanus amphitrite</name>
    <dbReference type="NCBI Taxonomy" id="1232801"/>
    <lineage>
        <taxon>Eukaryota</taxon>
        <taxon>Metazoa</taxon>
        <taxon>Ecdysozoa</taxon>
        <taxon>Arthropoda</taxon>
        <taxon>Crustacea</taxon>
        <taxon>Multicrustacea</taxon>
        <taxon>Cirripedia</taxon>
        <taxon>Thoracica</taxon>
        <taxon>Thoracicalcarea</taxon>
        <taxon>Balanomorpha</taxon>
        <taxon>Balanoidea</taxon>
        <taxon>Balanidae</taxon>
        <taxon>Amphibalaninae</taxon>
        <taxon>Amphibalanus</taxon>
    </lineage>
</organism>
<dbReference type="Pfam" id="PF00001">
    <property type="entry name" value="7tm_1"/>
    <property type="match status" value="1"/>
</dbReference>
<keyword evidence="5" id="KW-0297">G-protein coupled receptor</keyword>
<comment type="subcellular location">
    <subcellularLocation>
        <location evidence="1">Membrane</location>
        <topology evidence="1">Multi-pass membrane protein</topology>
    </subcellularLocation>
</comment>
<feature type="domain" description="G-protein coupled receptors family 1 profile" evidence="11">
    <location>
        <begin position="128"/>
        <end position="373"/>
    </location>
</feature>
<evidence type="ECO:0000256" key="4">
    <source>
        <dbReference type="ARBA" id="ARBA00022989"/>
    </source>
</evidence>
<evidence type="ECO:0000256" key="5">
    <source>
        <dbReference type="ARBA" id="ARBA00023040"/>
    </source>
</evidence>
<evidence type="ECO:0000256" key="9">
    <source>
        <dbReference type="ARBA" id="ARBA00023305"/>
    </source>
</evidence>
<dbReference type="Gene3D" id="1.20.1070.10">
    <property type="entry name" value="Rhodopsin 7-helix transmembrane proteins"/>
    <property type="match status" value="1"/>
</dbReference>
<evidence type="ECO:0000259" key="11">
    <source>
        <dbReference type="PROSITE" id="PS50262"/>
    </source>
</evidence>
<evidence type="ECO:0000313" key="12">
    <source>
        <dbReference type="EMBL" id="KAF0312477.1"/>
    </source>
</evidence>
<keyword evidence="9" id="KW-0716">Sensory transduction</keyword>
<evidence type="ECO:0000256" key="1">
    <source>
        <dbReference type="ARBA" id="ARBA00004141"/>
    </source>
</evidence>
<dbReference type="Proteomes" id="UP000440578">
    <property type="component" value="Unassembled WGS sequence"/>
</dbReference>
<keyword evidence="9" id="KW-0844">Vision</keyword>
<dbReference type="GO" id="GO:0007601">
    <property type="term" value="P:visual perception"/>
    <property type="evidence" value="ECO:0007669"/>
    <property type="project" value="UniProtKB-KW"/>
</dbReference>
<comment type="similarity">
    <text evidence="2">Belongs to the G-protein coupled receptor 1 family.</text>
</comment>
<keyword evidence="3 10" id="KW-0812">Transmembrane</keyword>
<dbReference type="CDD" id="cd00637">
    <property type="entry name" value="7tm_classA_rhodopsin-like"/>
    <property type="match status" value="1"/>
</dbReference>
<comment type="caution">
    <text evidence="12">The sequence shown here is derived from an EMBL/GenBank/DDBJ whole genome shotgun (WGS) entry which is preliminary data.</text>
</comment>
<gene>
    <name evidence="12" type="primary">OAR2</name>
    <name evidence="12" type="ORF">FJT64_016775</name>
</gene>
<accession>A0A6A4WZG3</accession>
<sequence length="398" mass="45562">MRFRFLNDRLTRRRDIYGVTPPLAEMVRRRRTEPLHRRQSAPVTMAIAGGVPEAAARAREARPQSDLEAWRSLLSIFSNYSSVLDEWVEKMLEEAKRHEQNGEPELWIMNKPAQSLCICVIITAAVILNICVIQNIYHNDLKLKTVHFLLIKNLCIVDLIGALCVLPVPLITTMQGEWTFGEVICSLNSIINVLLWLQHIIMFIMLKIDRVLASCLPIGKYPLFPIRFISFVVMLSWLFSFSVAVFVTTNYDALFEPAIILCIPDLPSVFFIFILVIYCLALFTIIVGYVLVAIFLRRKQVAASHNPASVHILDYRGLERTAMASFLVTLSHLVLYIPTLLVIGLHGWILPPIGILICDMIVYSEFFIHPVILLATSTRMRKEVRSTLRRLRQSFSRR</sequence>
<keyword evidence="7 12" id="KW-0675">Receptor</keyword>
<feature type="transmembrane region" description="Helical" evidence="10">
    <location>
        <begin position="269"/>
        <end position="296"/>
    </location>
</feature>
<evidence type="ECO:0000256" key="2">
    <source>
        <dbReference type="ARBA" id="ARBA00010663"/>
    </source>
</evidence>